<keyword evidence="2" id="KW-1185">Reference proteome</keyword>
<dbReference type="Proteomes" id="UP000051139">
    <property type="component" value="Unassembled WGS sequence"/>
</dbReference>
<dbReference type="Pfam" id="PF08282">
    <property type="entry name" value="Hydrolase_3"/>
    <property type="match status" value="1"/>
</dbReference>
<dbReference type="STRING" id="348151.IV55_GL000758"/>
<sequence length="265" mass="29769">MKNMSNDTKAVVFFDLDGTLFDDDKHVLPESVAAIKEMQQNHILPVIATGRNVFEIQYVLDETGIDSVVSANGSYVQYQGEELFQEAIDTAVLEAFTAFANEQGDPVAYYNNRGFALTESSADVVNNYQTLRLDVTIDPERYLKEPINFMNVFNRDKEALYNERFAGELTLVRNNRVCLDIMKSGVTKRSGLERLLKEARLQDVPTYAFGDQLNDLEMFASVDNAIVMGNGNPKDKEVADFITTSNTTDGIVNGLRHYHLIASKR</sequence>
<dbReference type="NCBIfam" id="TIGR01484">
    <property type="entry name" value="HAD-SF-IIB"/>
    <property type="match status" value="1"/>
</dbReference>
<organism evidence="1 2">
    <name type="scientific">Furfurilactobacillus siliginis</name>
    <dbReference type="NCBI Taxonomy" id="348151"/>
    <lineage>
        <taxon>Bacteria</taxon>
        <taxon>Bacillati</taxon>
        <taxon>Bacillota</taxon>
        <taxon>Bacilli</taxon>
        <taxon>Lactobacillales</taxon>
        <taxon>Lactobacillaceae</taxon>
        <taxon>Furfurilactobacillus</taxon>
    </lineage>
</organism>
<dbReference type="SUPFAM" id="SSF56784">
    <property type="entry name" value="HAD-like"/>
    <property type="match status" value="1"/>
</dbReference>
<dbReference type="EMBL" id="JQCB01000002">
    <property type="protein sequence ID" value="KRN96886.1"/>
    <property type="molecule type" value="Genomic_DNA"/>
</dbReference>
<dbReference type="GO" id="GO:0000287">
    <property type="term" value="F:magnesium ion binding"/>
    <property type="evidence" value="ECO:0007669"/>
    <property type="project" value="TreeGrafter"/>
</dbReference>
<dbReference type="Gene3D" id="3.30.1240.10">
    <property type="match status" value="1"/>
</dbReference>
<dbReference type="InterPro" id="IPR006379">
    <property type="entry name" value="HAD-SF_hydro_IIB"/>
</dbReference>
<dbReference type="PATRIC" id="fig|348151.3.peg.778"/>
<dbReference type="PANTHER" id="PTHR10000">
    <property type="entry name" value="PHOSPHOSERINE PHOSPHATASE"/>
    <property type="match status" value="1"/>
</dbReference>
<keyword evidence="1" id="KW-0378">Hydrolase</keyword>
<comment type="caution">
    <text evidence="1">The sequence shown here is derived from an EMBL/GenBank/DDBJ whole genome shotgun (WGS) entry which is preliminary data.</text>
</comment>
<dbReference type="SFLD" id="SFLDS00003">
    <property type="entry name" value="Haloacid_Dehalogenase"/>
    <property type="match status" value="1"/>
</dbReference>
<accession>A0A0R2LB55</accession>
<dbReference type="InterPro" id="IPR036412">
    <property type="entry name" value="HAD-like_sf"/>
</dbReference>
<reference evidence="1 2" key="1">
    <citation type="journal article" date="2015" name="Genome Announc.">
        <title>Expanding the biotechnology potential of lactobacilli through comparative genomics of 213 strains and associated genera.</title>
        <authorList>
            <person name="Sun Z."/>
            <person name="Harris H.M."/>
            <person name="McCann A."/>
            <person name="Guo C."/>
            <person name="Argimon S."/>
            <person name="Zhang W."/>
            <person name="Yang X."/>
            <person name="Jeffery I.B."/>
            <person name="Cooney J.C."/>
            <person name="Kagawa T.F."/>
            <person name="Liu W."/>
            <person name="Song Y."/>
            <person name="Salvetti E."/>
            <person name="Wrobel A."/>
            <person name="Rasinkangas P."/>
            <person name="Parkhill J."/>
            <person name="Rea M.C."/>
            <person name="O'Sullivan O."/>
            <person name="Ritari J."/>
            <person name="Douillard F.P."/>
            <person name="Paul Ross R."/>
            <person name="Yang R."/>
            <person name="Briner A.E."/>
            <person name="Felis G.E."/>
            <person name="de Vos W.M."/>
            <person name="Barrangou R."/>
            <person name="Klaenhammer T.R."/>
            <person name="Caufield P.W."/>
            <person name="Cui Y."/>
            <person name="Zhang H."/>
            <person name="O'Toole P.W."/>
        </authorList>
    </citation>
    <scope>NUCLEOTIDE SEQUENCE [LARGE SCALE GENOMIC DNA]</scope>
    <source>
        <strain evidence="1 2">DSM 22696</strain>
    </source>
</reference>
<dbReference type="Gene3D" id="3.40.50.1000">
    <property type="entry name" value="HAD superfamily/HAD-like"/>
    <property type="match status" value="1"/>
</dbReference>
<dbReference type="InterPro" id="IPR023214">
    <property type="entry name" value="HAD_sf"/>
</dbReference>
<dbReference type="InterPro" id="IPR000150">
    <property type="entry name" value="Cof"/>
</dbReference>
<dbReference type="GO" id="GO:0005829">
    <property type="term" value="C:cytosol"/>
    <property type="evidence" value="ECO:0007669"/>
    <property type="project" value="TreeGrafter"/>
</dbReference>
<dbReference type="AlphaFoldDB" id="A0A0R2LB55"/>
<evidence type="ECO:0000313" key="2">
    <source>
        <dbReference type="Proteomes" id="UP000051139"/>
    </source>
</evidence>
<evidence type="ECO:0000313" key="1">
    <source>
        <dbReference type="EMBL" id="KRN96886.1"/>
    </source>
</evidence>
<protein>
    <submittedName>
        <fullName evidence="1">HAD superfamily hydrolase</fullName>
    </submittedName>
</protein>
<proteinExistence type="predicted"/>
<gene>
    <name evidence="1" type="ORF">IV55_GL000758</name>
</gene>
<dbReference type="PANTHER" id="PTHR10000:SF25">
    <property type="entry name" value="PHOSPHATASE YKRA-RELATED"/>
    <property type="match status" value="1"/>
</dbReference>
<dbReference type="GO" id="GO:0016791">
    <property type="term" value="F:phosphatase activity"/>
    <property type="evidence" value="ECO:0007669"/>
    <property type="project" value="UniProtKB-ARBA"/>
</dbReference>
<dbReference type="NCBIfam" id="TIGR00099">
    <property type="entry name" value="Cof-subfamily"/>
    <property type="match status" value="1"/>
</dbReference>
<name>A0A0R2LB55_9LACO</name>
<dbReference type="SFLD" id="SFLDG01140">
    <property type="entry name" value="C2.B:_Phosphomannomutase_and_P"/>
    <property type="match status" value="1"/>
</dbReference>